<geneLocation type="plasmid" evidence="1 2">
    <name>pRX1</name>
</geneLocation>
<gene>
    <name evidence="1" type="ORF">RZS28_19830</name>
</gene>
<sequence>MNKSLADLMRTIESENPALTNKSLKSLRTFDFGDDRPAARFLVWLAELTPHLCFCETTITHSLDKCRCPIVLIEIHTHGWPRTEDLMTAILANIWIKPYHLKWIRDGHYTFEIPLAMLRNVEPDRAHKPRDPEIHNATTRMAKRPSATGRRAVVHSK</sequence>
<name>A0ABZ0HY33_9HYPH</name>
<evidence type="ECO:0008006" key="3">
    <source>
        <dbReference type="Google" id="ProtNLM"/>
    </source>
</evidence>
<accession>A0ABZ0HY33</accession>
<dbReference type="Proteomes" id="UP001626536">
    <property type="component" value="Plasmid pRX1"/>
</dbReference>
<organism evidence="1 2">
    <name type="scientific">Methylocapsa polymorpha</name>
    <dbReference type="NCBI Taxonomy" id="3080828"/>
    <lineage>
        <taxon>Bacteria</taxon>
        <taxon>Pseudomonadati</taxon>
        <taxon>Pseudomonadota</taxon>
        <taxon>Alphaproteobacteria</taxon>
        <taxon>Hyphomicrobiales</taxon>
        <taxon>Beijerinckiaceae</taxon>
        <taxon>Methylocapsa</taxon>
    </lineage>
</organism>
<proteinExistence type="predicted"/>
<dbReference type="RefSeq" id="WP_318655124.1">
    <property type="nucleotide sequence ID" value="NZ_CP136863.1"/>
</dbReference>
<keyword evidence="1" id="KW-0614">Plasmid</keyword>
<reference evidence="1 2" key="1">
    <citation type="submission" date="2023-10" db="EMBL/GenBank/DDBJ databases">
        <title>Novel methanotroph of the genus Methylocapsa from a subarctic wetland.</title>
        <authorList>
            <person name="Belova S.E."/>
            <person name="Oshkin I.Y."/>
            <person name="Miroshnikov K."/>
            <person name="Dedysh S.N."/>
        </authorList>
    </citation>
    <scope>NUCLEOTIDE SEQUENCE [LARGE SCALE GENOMIC DNA]</scope>
    <source>
        <strain evidence="1 2">RX1</strain>
        <plasmid evidence="1 2">pRX1</plasmid>
    </source>
</reference>
<keyword evidence="2" id="KW-1185">Reference proteome</keyword>
<evidence type="ECO:0000313" key="1">
    <source>
        <dbReference type="EMBL" id="WOJ91697.1"/>
    </source>
</evidence>
<evidence type="ECO:0000313" key="2">
    <source>
        <dbReference type="Proteomes" id="UP001626536"/>
    </source>
</evidence>
<dbReference type="EMBL" id="CP136863">
    <property type="protein sequence ID" value="WOJ91697.1"/>
    <property type="molecule type" value="Genomic_DNA"/>
</dbReference>
<protein>
    <recommendedName>
        <fullName evidence="3">Transposase</fullName>
    </recommendedName>
</protein>